<proteinExistence type="predicted"/>
<comment type="caution">
    <text evidence="3">The sequence shown here is derived from an EMBL/GenBank/DDBJ whole genome shotgun (WGS) entry which is preliminary data.</text>
</comment>
<feature type="signal peptide" evidence="1">
    <location>
        <begin position="1"/>
        <end position="23"/>
    </location>
</feature>
<dbReference type="InterPro" id="IPR036249">
    <property type="entry name" value="Thioredoxin-like_sf"/>
</dbReference>
<gene>
    <name evidence="3" type="ORF">IAC43_04530</name>
</gene>
<dbReference type="AlphaFoldDB" id="A0A9D1H5T9"/>
<evidence type="ECO:0000259" key="2">
    <source>
        <dbReference type="PROSITE" id="PS51352"/>
    </source>
</evidence>
<dbReference type="InterPro" id="IPR050553">
    <property type="entry name" value="Thioredoxin_ResA/DsbE_sf"/>
</dbReference>
<keyword evidence="1" id="KW-0732">Signal</keyword>
<dbReference type="PANTHER" id="PTHR42852:SF13">
    <property type="entry name" value="PROTEIN DIPZ"/>
    <property type="match status" value="1"/>
</dbReference>
<dbReference type="GO" id="GO:0016209">
    <property type="term" value="F:antioxidant activity"/>
    <property type="evidence" value="ECO:0007669"/>
    <property type="project" value="InterPro"/>
</dbReference>
<dbReference type="PROSITE" id="PS51257">
    <property type="entry name" value="PROKAR_LIPOPROTEIN"/>
    <property type="match status" value="1"/>
</dbReference>
<dbReference type="GO" id="GO:0016491">
    <property type="term" value="F:oxidoreductase activity"/>
    <property type="evidence" value="ECO:0007669"/>
    <property type="project" value="InterPro"/>
</dbReference>
<dbReference type="Pfam" id="PF00578">
    <property type="entry name" value="AhpC-TSA"/>
    <property type="match status" value="1"/>
</dbReference>
<sequence length="179" mass="19624">MKKFVSILLTAILVIGAFTGCGAKSGDELLTKTPFPEFSEQDMSGNTITSDIFSEYDATIVNFWNNGCGTCIAEMPELEELYQDFQEQNINLIGVGTDSGEGEEQHQLAASILKEKGVTYQNISPSPENEFYQEFVSQISSYPTTYIVDSEGNIIGAPIVGNVKKQLDTIQSRIENASK</sequence>
<dbReference type="InterPro" id="IPR013766">
    <property type="entry name" value="Thioredoxin_domain"/>
</dbReference>
<dbReference type="Proteomes" id="UP000824160">
    <property type="component" value="Unassembled WGS sequence"/>
</dbReference>
<evidence type="ECO:0000256" key="1">
    <source>
        <dbReference type="SAM" id="SignalP"/>
    </source>
</evidence>
<feature type="domain" description="Thioredoxin" evidence="2">
    <location>
        <begin position="29"/>
        <end position="179"/>
    </location>
</feature>
<dbReference type="EMBL" id="DVLW01000120">
    <property type="protein sequence ID" value="HIT94427.1"/>
    <property type="molecule type" value="Genomic_DNA"/>
</dbReference>
<evidence type="ECO:0000313" key="4">
    <source>
        <dbReference type="Proteomes" id="UP000824160"/>
    </source>
</evidence>
<protein>
    <submittedName>
        <fullName evidence="3">TlpA family protein disulfide reductase</fullName>
    </submittedName>
</protein>
<dbReference type="PROSITE" id="PS51352">
    <property type="entry name" value="THIOREDOXIN_2"/>
    <property type="match status" value="1"/>
</dbReference>
<dbReference type="PANTHER" id="PTHR42852">
    <property type="entry name" value="THIOL:DISULFIDE INTERCHANGE PROTEIN DSBE"/>
    <property type="match status" value="1"/>
</dbReference>
<dbReference type="InterPro" id="IPR000866">
    <property type="entry name" value="AhpC/TSA"/>
</dbReference>
<feature type="chain" id="PRO_5038503377" evidence="1">
    <location>
        <begin position="24"/>
        <end position="179"/>
    </location>
</feature>
<dbReference type="Gene3D" id="3.40.30.10">
    <property type="entry name" value="Glutaredoxin"/>
    <property type="match status" value="1"/>
</dbReference>
<organism evidence="3 4">
    <name type="scientific">Candidatus Faecivivens stercoripullorum</name>
    <dbReference type="NCBI Taxonomy" id="2840805"/>
    <lineage>
        <taxon>Bacteria</taxon>
        <taxon>Bacillati</taxon>
        <taxon>Bacillota</taxon>
        <taxon>Clostridia</taxon>
        <taxon>Eubacteriales</taxon>
        <taxon>Oscillospiraceae</taxon>
        <taxon>Oscillospiraceae incertae sedis</taxon>
        <taxon>Candidatus Faecivivens</taxon>
    </lineage>
</organism>
<evidence type="ECO:0000313" key="3">
    <source>
        <dbReference type="EMBL" id="HIT94427.1"/>
    </source>
</evidence>
<dbReference type="CDD" id="cd02966">
    <property type="entry name" value="TlpA_like_family"/>
    <property type="match status" value="1"/>
</dbReference>
<dbReference type="SUPFAM" id="SSF52833">
    <property type="entry name" value="Thioredoxin-like"/>
    <property type="match status" value="1"/>
</dbReference>
<accession>A0A9D1H5T9</accession>
<reference evidence="3" key="1">
    <citation type="submission" date="2020-10" db="EMBL/GenBank/DDBJ databases">
        <authorList>
            <person name="Gilroy R."/>
        </authorList>
    </citation>
    <scope>NUCLEOTIDE SEQUENCE</scope>
    <source>
        <strain evidence="3">ChiBcec7-5410</strain>
    </source>
</reference>
<name>A0A9D1H5T9_9FIRM</name>
<reference evidence="3" key="2">
    <citation type="journal article" date="2021" name="PeerJ">
        <title>Extensive microbial diversity within the chicken gut microbiome revealed by metagenomics and culture.</title>
        <authorList>
            <person name="Gilroy R."/>
            <person name="Ravi A."/>
            <person name="Getino M."/>
            <person name="Pursley I."/>
            <person name="Horton D.L."/>
            <person name="Alikhan N.F."/>
            <person name="Baker D."/>
            <person name="Gharbi K."/>
            <person name="Hall N."/>
            <person name="Watson M."/>
            <person name="Adriaenssens E.M."/>
            <person name="Foster-Nyarko E."/>
            <person name="Jarju S."/>
            <person name="Secka A."/>
            <person name="Antonio M."/>
            <person name="Oren A."/>
            <person name="Chaudhuri R.R."/>
            <person name="La Ragione R."/>
            <person name="Hildebrand F."/>
            <person name="Pallen M.J."/>
        </authorList>
    </citation>
    <scope>NUCLEOTIDE SEQUENCE</scope>
    <source>
        <strain evidence="3">ChiBcec7-5410</strain>
    </source>
</reference>